<sequence>MWIRSQDRKILTEIHNLDIDDINQIWDGSSLLGKYSSE</sequence>
<proteinExistence type="predicted"/>
<evidence type="ECO:0000313" key="1">
    <source>
        <dbReference type="EMBL" id="DAF47910.1"/>
    </source>
</evidence>
<dbReference type="EMBL" id="BK032561">
    <property type="protein sequence ID" value="DAF47910.1"/>
    <property type="molecule type" value="Genomic_DNA"/>
</dbReference>
<reference evidence="1" key="1">
    <citation type="journal article" date="2021" name="Proc. Natl. Acad. Sci. U.S.A.">
        <title>A Catalog of Tens of Thousands of Viruses from Human Metagenomes Reveals Hidden Associations with Chronic Diseases.</title>
        <authorList>
            <person name="Tisza M.J."/>
            <person name="Buck C.B."/>
        </authorList>
    </citation>
    <scope>NUCLEOTIDE SEQUENCE</scope>
    <source>
        <strain evidence="1">Ct0D87</strain>
    </source>
</reference>
<name>A0A8S5SAF5_9CAUD</name>
<accession>A0A8S5SAF5</accession>
<organism evidence="1">
    <name type="scientific">Siphoviridae sp. ct0D87</name>
    <dbReference type="NCBI Taxonomy" id="2827760"/>
    <lineage>
        <taxon>Viruses</taxon>
        <taxon>Duplodnaviria</taxon>
        <taxon>Heunggongvirae</taxon>
        <taxon>Uroviricota</taxon>
        <taxon>Caudoviricetes</taxon>
    </lineage>
</organism>
<protein>
    <submittedName>
        <fullName evidence="1">Uncharacterized protein</fullName>
    </submittedName>
</protein>